<dbReference type="InterPro" id="IPR057670">
    <property type="entry name" value="SH3_retrovirus"/>
</dbReference>
<gene>
    <name evidence="4" type="ORF">Scaly_1043900</name>
</gene>
<reference evidence="4" key="1">
    <citation type="submission" date="2020-06" db="EMBL/GenBank/DDBJ databases">
        <authorList>
            <person name="Li T."/>
            <person name="Hu X."/>
            <person name="Zhang T."/>
            <person name="Song X."/>
            <person name="Zhang H."/>
            <person name="Dai N."/>
            <person name="Sheng W."/>
            <person name="Hou X."/>
            <person name="Wei L."/>
        </authorList>
    </citation>
    <scope>NUCLEOTIDE SEQUENCE</scope>
    <source>
        <strain evidence="4">KEN8</strain>
        <tissue evidence="4">Leaf</tissue>
    </source>
</reference>
<feature type="domain" description="Reverse transcriptase Ty1/copia-type" evidence="2">
    <location>
        <begin position="296"/>
        <end position="476"/>
    </location>
</feature>
<evidence type="ECO:0000259" key="2">
    <source>
        <dbReference type="Pfam" id="PF07727"/>
    </source>
</evidence>
<name>A0AAW2QKG1_9LAMI</name>
<dbReference type="InterPro" id="IPR043502">
    <property type="entry name" value="DNA/RNA_pol_sf"/>
</dbReference>
<feature type="domain" description="Retroviral polymerase SH3-like" evidence="3">
    <location>
        <begin position="157"/>
        <end position="218"/>
    </location>
</feature>
<dbReference type="CDD" id="cd09272">
    <property type="entry name" value="RNase_HI_RT_Ty1"/>
    <property type="match status" value="1"/>
</dbReference>
<evidence type="ECO:0000313" key="4">
    <source>
        <dbReference type="EMBL" id="KAL0368250.1"/>
    </source>
</evidence>
<dbReference type="InterPro" id="IPR013103">
    <property type="entry name" value="RVT_2"/>
</dbReference>
<evidence type="ECO:0000259" key="3">
    <source>
        <dbReference type="Pfam" id="PF25597"/>
    </source>
</evidence>
<dbReference type="PANTHER" id="PTHR11439:SF470">
    <property type="entry name" value="CYSTEINE-RICH RLK (RECEPTOR-LIKE PROTEIN KINASE) 8"/>
    <property type="match status" value="1"/>
</dbReference>
<comment type="caution">
    <text evidence="4">The sequence shown here is derived from an EMBL/GenBank/DDBJ whole genome shotgun (WGS) entry which is preliminary data.</text>
</comment>
<protein>
    <submittedName>
        <fullName evidence="4">Retrovirus-related Pol polyprotein from transposon RE2</fullName>
    </submittedName>
</protein>
<accession>A0AAW2QKG1</accession>
<dbReference type="Pfam" id="PF25597">
    <property type="entry name" value="SH3_retrovirus"/>
    <property type="match status" value="1"/>
</dbReference>
<organism evidence="4">
    <name type="scientific">Sesamum calycinum</name>
    <dbReference type="NCBI Taxonomy" id="2727403"/>
    <lineage>
        <taxon>Eukaryota</taxon>
        <taxon>Viridiplantae</taxon>
        <taxon>Streptophyta</taxon>
        <taxon>Embryophyta</taxon>
        <taxon>Tracheophyta</taxon>
        <taxon>Spermatophyta</taxon>
        <taxon>Magnoliopsida</taxon>
        <taxon>eudicotyledons</taxon>
        <taxon>Gunneridae</taxon>
        <taxon>Pentapetalae</taxon>
        <taxon>asterids</taxon>
        <taxon>lamiids</taxon>
        <taxon>Lamiales</taxon>
        <taxon>Pedaliaceae</taxon>
        <taxon>Sesamum</taxon>
    </lineage>
</organism>
<dbReference type="AlphaFoldDB" id="A0AAW2QKG1"/>
<dbReference type="SUPFAM" id="SSF56672">
    <property type="entry name" value="DNA/RNA polymerases"/>
    <property type="match status" value="1"/>
</dbReference>
<dbReference type="EMBL" id="JACGWM010000006">
    <property type="protein sequence ID" value="KAL0368250.1"/>
    <property type="molecule type" value="Genomic_DNA"/>
</dbReference>
<feature type="region of interest" description="Disordered" evidence="1">
    <location>
        <begin position="61"/>
        <end position="81"/>
    </location>
</feature>
<feature type="compositionally biased region" description="Low complexity" evidence="1">
    <location>
        <begin position="61"/>
        <end position="76"/>
    </location>
</feature>
<dbReference type="Pfam" id="PF07727">
    <property type="entry name" value="RVT_2"/>
    <property type="match status" value="1"/>
</dbReference>
<reference evidence="4" key="2">
    <citation type="journal article" date="2024" name="Plant">
        <title>Genomic evolution and insights into agronomic trait innovations of Sesamum species.</title>
        <authorList>
            <person name="Miao H."/>
            <person name="Wang L."/>
            <person name="Qu L."/>
            <person name="Liu H."/>
            <person name="Sun Y."/>
            <person name="Le M."/>
            <person name="Wang Q."/>
            <person name="Wei S."/>
            <person name="Zheng Y."/>
            <person name="Lin W."/>
            <person name="Duan Y."/>
            <person name="Cao H."/>
            <person name="Xiong S."/>
            <person name="Wang X."/>
            <person name="Wei L."/>
            <person name="Li C."/>
            <person name="Ma Q."/>
            <person name="Ju M."/>
            <person name="Zhao R."/>
            <person name="Li G."/>
            <person name="Mu C."/>
            <person name="Tian Q."/>
            <person name="Mei H."/>
            <person name="Zhang T."/>
            <person name="Gao T."/>
            <person name="Zhang H."/>
        </authorList>
    </citation>
    <scope>NUCLEOTIDE SEQUENCE</scope>
    <source>
        <strain evidence="4">KEN8</strain>
    </source>
</reference>
<evidence type="ECO:0000256" key="1">
    <source>
        <dbReference type="SAM" id="MobiDB-lite"/>
    </source>
</evidence>
<sequence length="600" mass="67095">MATAEHKPALDSQSQWEDFLVVKFLSGLDNNLKRVRDHLLASDSVPTLSNALSRVFRVATGSSDSSSSSGTTTESSAMGDLQTWRTIGGGHERGGLYFLNTSPPIDARALSASISPLQWHCRLGHPSLPTLQKILPIKSSHLEYTPLFGVAPRVFGCVCFVNLHSPTLDKLSPRFVKCIFLGYSRAQKGYRCYDPQRHRSFTSADVTFFESTRYYSPNSSPTIPLTSVPLPIPTLTIPPHTATPTRPLQVYSPRNRSTNTMLTALPGLPPTAAPENPSATPADDLPIALRKDGTLERYKARLVAKGFTQTYGVDYFETFSPVARLNSIRVLFSLAVNLNGTMYQMDIKNAFLYGDLNETVYMEQPSGYVAQGEKQRMVCKLKKAIYGLKQSPRAWFDKFSRIIGEFGFSRCQADHSVFVQTTTSGMVVLAVYVDDILITGSDTVGIEEVKTYLQKHFITKDLGRPRYFLGIEIAHSSMESLYLRENILVTSFKKQAYSALNQWTLLWILILIFGMTTRSKKQTTVARSSAEAEYRAMAHTTSEILWLKNLLKELGFMYDDPVPMHSDNQAAIHIASNPIFHERTKHIEVDCHFVREAVMS</sequence>
<dbReference type="PANTHER" id="PTHR11439">
    <property type="entry name" value="GAG-POL-RELATED RETROTRANSPOSON"/>
    <property type="match status" value="1"/>
</dbReference>
<proteinExistence type="predicted"/>